<reference evidence="3 4" key="1">
    <citation type="submission" date="2016-10" db="EMBL/GenBank/DDBJ databases">
        <authorList>
            <person name="de Groot N.N."/>
        </authorList>
    </citation>
    <scope>NUCLEOTIDE SEQUENCE [LARGE SCALE GENOMIC DNA]</scope>
    <source>
        <strain evidence="3 4">DSM 21741</strain>
    </source>
</reference>
<gene>
    <name evidence="3" type="ORF">SAMN04488543_2768</name>
</gene>
<dbReference type="PANTHER" id="PTHR44757">
    <property type="entry name" value="DIGUANYLATE CYCLASE DGCP"/>
    <property type="match status" value="1"/>
</dbReference>
<evidence type="ECO:0000259" key="1">
    <source>
        <dbReference type="PROSITE" id="PS50112"/>
    </source>
</evidence>
<name>A0A1H1WLA4_9ACTN</name>
<dbReference type="NCBIfam" id="TIGR00229">
    <property type="entry name" value="sensory_box"/>
    <property type="match status" value="3"/>
</dbReference>
<dbReference type="PANTHER" id="PTHR44757:SF2">
    <property type="entry name" value="BIOFILM ARCHITECTURE MAINTENANCE PROTEIN MBAA"/>
    <property type="match status" value="1"/>
</dbReference>
<dbReference type="AlphaFoldDB" id="A0A1H1WLA4"/>
<proteinExistence type="predicted"/>
<dbReference type="PROSITE" id="PS50113">
    <property type="entry name" value="PAC"/>
    <property type="match status" value="2"/>
</dbReference>
<organism evidence="3 4">
    <name type="scientific">Friedmanniella luteola</name>
    <dbReference type="NCBI Taxonomy" id="546871"/>
    <lineage>
        <taxon>Bacteria</taxon>
        <taxon>Bacillati</taxon>
        <taxon>Actinomycetota</taxon>
        <taxon>Actinomycetes</taxon>
        <taxon>Propionibacteriales</taxon>
        <taxon>Nocardioidaceae</taxon>
        <taxon>Friedmanniella</taxon>
    </lineage>
</organism>
<dbReference type="STRING" id="546871.SAMN04488543_2768"/>
<dbReference type="SMART" id="SM00091">
    <property type="entry name" value="PAS"/>
    <property type="match status" value="2"/>
</dbReference>
<keyword evidence="4" id="KW-1185">Reference proteome</keyword>
<feature type="domain" description="PAS" evidence="1">
    <location>
        <begin position="156"/>
        <end position="218"/>
    </location>
</feature>
<accession>A0A1H1WLA4</accession>
<feature type="domain" description="PAS" evidence="1">
    <location>
        <begin position="281"/>
        <end position="351"/>
    </location>
</feature>
<evidence type="ECO:0000313" key="4">
    <source>
        <dbReference type="Proteomes" id="UP000199092"/>
    </source>
</evidence>
<dbReference type="Pfam" id="PF08447">
    <property type="entry name" value="PAS_3"/>
    <property type="match status" value="2"/>
</dbReference>
<evidence type="ECO:0000313" key="3">
    <source>
        <dbReference type="EMBL" id="SDS98037.1"/>
    </source>
</evidence>
<dbReference type="CDD" id="cd00130">
    <property type="entry name" value="PAS"/>
    <property type="match status" value="2"/>
</dbReference>
<dbReference type="EMBL" id="LT629749">
    <property type="protein sequence ID" value="SDS98037.1"/>
    <property type="molecule type" value="Genomic_DNA"/>
</dbReference>
<dbReference type="InterPro" id="IPR000700">
    <property type="entry name" value="PAS-assoc_C"/>
</dbReference>
<dbReference type="Pfam" id="PF08448">
    <property type="entry name" value="PAS_4"/>
    <property type="match status" value="1"/>
</dbReference>
<dbReference type="PROSITE" id="PS50112">
    <property type="entry name" value="PAS"/>
    <property type="match status" value="2"/>
</dbReference>
<dbReference type="InterPro" id="IPR013656">
    <property type="entry name" value="PAS_4"/>
</dbReference>
<dbReference type="InterPro" id="IPR013655">
    <property type="entry name" value="PAS_fold_3"/>
</dbReference>
<protein>
    <submittedName>
        <fullName evidence="3">PAS domain S-box-containing protein</fullName>
    </submittedName>
</protein>
<dbReference type="SUPFAM" id="SSF55785">
    <property type="entry name" value="PYP-like sensor domain (PAS domain)"/>
    <property type="match status" value="3"/>
</dbReference>
<dbReference type="InterPro" id="IPR001610">
    <property type="entry name" value="PAC"/>
</dbReference>
<dbReference type="InterPro" id="IPR000014">
    <property type="entry name" value="PAS"/>
</dbReference>
<dbReference type="Proteomes" id="UP000199092">
    <property type="component" value="Chromosome I"/>
</dbReference>
<dbReference type="Gene3D" id="3.30.450.20">
    <property type="entry name" value="PAS domain"/>
    <property type="match status" value="3"/>
</dbReference>
<dbReference type="SMART" id="SM00086">
    <property type="entry name" value="PAC"/>
    <property type="match status" value="3"/>
</dbReference>
<dbReference type="InterPro" id="IPR035965">
    <property type="entry name" value="PAS-like_dom_sf"/>
</dbReference>
<feature type="domain" description="PAC" evidence="2">
    <location>
        <begin position="229"/>
        <end position="280"/>
    </location>
</feature>
<sequence length="404" mass="44420">MVADQGYLRAALSGAPQQFQRTLLDPDGGVRHAQLSFTPYRSSGEKTAGVVVHMVDITERVNTEAQMRRQSELRAGQRERALLASRMTSEVMHPLFGATLDLSGLMQHADPTVRRQAAKSISGIDAVLTAIRSILRLERAEPDTPAGDGPQNLGASYALTAEIVAANVADLITVQDSDGCYRWVSPSSLSVTGWLPEQLLGQPHPEFIHPDDRRILERGKAANDRQTAVAVEYRYRRPDGTYRWVEDTAQPLAPNSAHHMVIVTTRDITERRHLQAALAEAKDTLEQAFTAAPIGMALVGPDGRWLTVNPAVAAITGRTQDQLLASTFQDITHPDDLNLDLELLAEVVDGHRDRYQMTKRYVHIDGHAVWVQLNVACLRNPDTSVRFFISQIVPIATPPEAAAT</sequence>
<feature type="domain" description="PAC" evidence="2">
    <location>
        <begin position="17"/>
        <end position="69"/>
    </location>
</feature>
<evidence type="ECO:0000259" key="2">
    <source>
        <dbReference type="PROSITE" id="PS50113"/>
    </source>
</evidence>
<dbReference type="InterPro" id="IPR052155">
    <property type="entry name" value="Biofilm_reg_signaling"/>
</dbReference>